<feature type="region of interest" description="Disordered" evidence="1">
    <location>
        <begin position="87"/>
        <end position="134"/>
    </location>
</feature>
<feature type="region of interest" description="Disordered" evidence="1">
    <location>
        <begin position="245"/>
        <end position="269"/>
    </location>
</feature>
<organism evidence="2">
    <name type="scientific">Micromonas pusilla</name>
    <name type="common">Picoplanktonic green alga</name>
    <name type="synonym">Chromulina pusilla</name>
    <dbReference type="NCBI Taxonomy" id="38833"/>
    <lineage>
        <taxon>Eukaryota</taxon>
        <taxon>Viridiplantae</taxon>
        <taxon>Chlorophyta</taxon>
        <taxon>Mamiellophyceae</taxon>
        <taxon>Mamiellales</taxon>
        <taxon>Mamiellaceae</taxon>
        <taxon>Micromonas</taxon>
    </lineage>
</organism>
<protein>
    <submittedName>
        <fullName evidence="2">Uncharacterized protein</fullName>
    </submittedName>
</protein>
<gene>
    <name evidence="2" type="ORF">MSP1401_LOCUS10673</name>
</gene>
<dbReference type="EMBL" id="HBEN01012817">
    <property type="protein sequence ID" value="CAD8448548.1"/>
    <property type="molecule type" value="Transcribed_RNA"/>
</dbReference>
<proteinExistence type="predicted"/>
<accession>A0A7S0DD26</accession>
<feature type="compositionally biased region" description="Low complexity" evidence="1">
    <location>
        <begin position="106"/>
        <end position="134"/>
    </location>
</feature>
<reference evidence="2" key="1">
    <citation type="submission" date="2021-01" db="EMBL/GenBank/DDBJ databases">
        <authorList>
            <person name="Corre E."/>
            <person name="Pelletier E."/>
            <person name="Niang G."/>
            <person name="Scheremetjew M."/>
            <person name="Finn R."/>
            <person name="Kale V."/>
            <person name="Holt S."/>
            <person name="Cochrane G."/>
            <person name="Meng A."/>
            <person name="Brown T."/>
            <person name="Cohen L."/>
        </authorList>
    </citation>
    <scope>NUCLEOTIDE SEQUENCE</scope>
    <source>
        <strain evidence="2">CCAC1681</strain>
    </source>
</reference>
<evidence type="ECO:0000256" key="1">
    <source>
        <dbReference type="SAM" id="MobiDB-lite"/>
    </source>
</evidence>
<sequence length="287" mass="31159">MGAPFPEPPGRAASTYRSDQMAFATAKVPDRALAAKAFVETHYRGADFLGARGASWNASTATRPEPLRGMRRDEAFAKCLSTTRDGLRNANKTPRPFGFGGDPLGATVSTRASRATTKTQKSTKTTVYDSDASAAREASRRETVYDARVLDSGITKGALGAGHRSIAFEKRFCHSSYAPGGWSGSVDVSDLRDPTSRRALHEASRREAAAARRTSETILRDSAKRYVSPFRAEVMKQATIRSLKVKGEWPNPKPPIVVHPATRRSGTKKADLRAVADLDAFDPDAFR</sequence>
<evidence type="ECO:0000313" key="2">
    <source>
        <dbReference type="EMBL" id="CAD8448548.1"/>
    </source>
</evidence>
<dbReference type="AlphaFoldDB" id="A0A7S0DD26"/>
<name>A0A7S0DD26_MICPS</name>